<organism evidence="1 2">
    <name type="scientific">Candidatus Enterococcus lowellii</name>
    <dbReference type="NCBI Taxonomy" id="2230877"/>
    <lineage>
        <taxon>Bacteria</taxon>
        <taxon>Bacillati</taxon>
        <taxon>Bacillota</taxon>
        <taxon>Bacilli</taxon>
        <taxon>Lactobacillales</taxon>
        <taxon>Enterococcaceae</taxon>
        <taxon>Enterococcus</taxon>
    </lineage>
</organism>
<reference evidence="1 2" key="1">
    <citation type="submission" date="2021-03" db="EMBL/GenBank/DDBJ databases">
        <authorList>
            <person name="Gilmore M.S."/>
            <person name="Schwartzman J."/>
            <person name="Van Tyne D."/>
            <person name="Martin M."/>
            <person name="Earl A.M."/>
            <person name="Manson A.L."/>
            <person name="Straub T."/>
            <person name="Salamzade R."/>
            <person name="Saavedra J."/>
            <person name="Lebreton F."/>
            <person name="Prichula J."/>
            <person name="Schaufler K."/>
            <person name="Gaca A."/>
            <person name="Sgardioli B."/>
            <person name="Wagenaar J."/>
            <person name="Strong T."/>
        </authorList>
    </citation>
    <scope>NUCLEOTIDE SEQUENCE [LARGE SCALE GENOMIC DNA]</scope>
    <source>
        <strain evidence="1 2">DIV2402</strain>
    </source>
</reference>
<gene>
    <name evidence="1" type="ORF">DOK78_000640</name>
</gene>
<name>A0ABZ2SKK6_9ENTE</name>
<accession>A0ABZ2SKK6</accession>
<proteinExistence type="predicted"/>
<dbReference type="InterPro" id="IPR021462">
    <property type="entry name" value="DUF3114"/>
</dbReference>
<reference evidence="1 2" key="2">
    <citation type="submission" date="2024-03" db="EMBL/GenBank/DDBJ databases">
        <title>The Genome Sequence of Enterococcus sp. DIV2402.</title>
        <authorList>
            <consortium name="The Broad Institute Genomics Platform"/>
            <consortium name="The Broad Institute Microbial Omics Core"/>
            <consortium name="The Broad Institute Genomic Center for Infectious Diseases"/>
            <person name="Earl A."/>
            <person name="Manson A."/>
            <person name="Gilmore M."/>
            <person name="Schwartman J."/>
            <person name="Shea T."/>
            <person name="Abouelleil A."/>
            <person name="Cao P."/>
            <person name="Chapman S."/>
            <person name="Cusick C."/>
            <person name="Young S."/>
            <person name="Neafsey D."/>
            <person name="Nusbaum C."/>
            <person name="Birren B."/>
        </authorList>
    </citation>
    <scope>NUCLEOTIDE SEQUENCE [LARGE SCALE GENOMIC DNA]</scope>
    <source>
        <strain evidence="1 2">DIV2402</strain>
    </source>
</reference>
<evidence type="ECO:0008006" key="3">
    <source>
        <dbReference type="Google" id="ProtNLM"/>
    </source>
</evidence>
<evidence type="ECO:0000313" key="2">
    <source>
        <dbReference type="Proteomes" id="UP000664701"/>
    </source>
</evidence>
<dbReference type="EMBL" id="CP147251">
    <property type="protein sequence ID" value="WYJ76023.1"/>
    <property type="molecule type" value="Genomic_DNA"/>
</dbReference>
<dbReference type="Proteomes" id="UP000664701">
    <property type="component" value="Chromosome"/>
</dbReference>
<evidence type="ECO:0000313" key="1">
    <source>
        <dbReference type="EMBL" id="WYJ76023.1"/>
    </source>
</evidence>
<dbReference type="RefSeq" id="WP_243430713.1">
    <property type="nucleotide sequence ID" value="NZ_CP147251.1"/>
</dbReference>
<dbReference type="Pfam" id="PF11311">
    <property type="entry name" value="DUF3114"/>
    <property type="match status" value="1"/>
</dbReference>
<sequence>MWGLYRQLKEQSEVQKISQQLQSSGWDQAAIKGYLRKTIQLSDKDLAASIANVQTYYLDTFAIGSPIYLTLYRASRLSAKEKIQLIFNQLEAEIDEFHFMHLLSNTYQLDEELAPHAAFYAYFRRDVLRAFPTKEGLNSDELGKKVHLFRTYIDRQNITYIRTHFQGTTDYEKLLAYGKTFHLSFDYTTGARYHNRSMTSFDYPRNMKIQVPKRKTCLWGPNDARMSEFIVRISTGEFVSEWDIYRKLANGRYDSQPNHYAVPELGPVANTESFNYGFSYGSNFDVLPWNHSHEYLDVLYPINPAIRRKALRHWKSPVALKQAGPYLDIVKKPHDAHAWQQIPKVQRPEVYQSYCHYCQKKKIQSGFMKYHKKKI</sequence>
<protein>
    <recommendedName>
        <fullName evidence="3">DUF3114 domain-containing protein</fullName>
    </recommendedName>
</protein>
<keyword evidence="2" id="KW-1185">Reference proteome</keyword>